<feature type="compositionally biased region" description="Polar residues" evidence="15">
    <location>
        <begin position="1110"/>
        <end position="1119"/>
    </location>
</feature>
<dbReference type="GO" id="GO:0043531">
    <property type="term" value="F:ADP binding"/>
    <property type="evidence" value="ECO:0007669"/>
    <property type="project" value="InterPro"/>
</dbReference>
<evidence type="ECO:0000259" key="16">
    <source>
        <dbReference type="PROSITE" id="PS50011"/>
    </source>
</evidence>
<evidence type="ECO:0000256" key="3">
    <source>
        <dbReference type="ARBA" id="ARBA00022614"/>
    </source>
</evidence>
<dbReference type="PANTHER" id="PTHR11017:SF307">
    <property type="entry name" value="TIR DOMAIN, P-LOOP CONTAINING NUCLEOSIDE TRIPHOSPHATE HYDROLASE"/>
    <property type="match status" value="1"/>
</dbReference>
<evidence type="ECO:0000256" key="10">
    <source>
        <dbReference type="ARBA" id="ARBA00022840"/>
    </source>
</evidence>
<dbReference type="Gene3D" id="3.30.200.20">
    <property type="entry name" value="Phosphorylase Kinase, domain 1"/>
    <property type="match status" value="1"/>
</dbReference>
<feature type="region of interest" description="Disordered" evidence="15">
    <location>
        <begin position="1543"/>
        <end position="1576"/>
    </location>
</feature>
<dbReference type="PROSITE" id="PS50011">
    <property type="entry name" value="PROTEIN_KINASE_DOM"/>
    <property type="match status" value="1"/>
</dbReference>
<evidence type="ECO:0000256" key="12">
    <source>
        <dbReference type="ARBA" id="ARBA00023027"/>
    </source>
</evidence>
<dbReference type="SUPFAM" id="SSF46785">
    <property type="entry name" value="Winged helix' DNA-binding domain"/>
    <property type="match status" value="1"/>
</dbReference>
<dbReference type="InterPro" id="IPR044974">
    <property type="entry name" value="Disease_R_plants"/>
</dbReference>
<evidence type="ECO:0000256" key="5">
    <source>
        <dbReference type="ARBA" id="ARBA00022692"/>
    </source>
</evidence>
<dbReference type="Proteomes" id="UP001172457">
    <property type="component" value="Chromosome 4"/>
</dbReference>
<reference evidence="18" key="1">
    <citation type="submission" date="2023-03" db="EMBL/GenBank/DDBJ databases">
        <title>Chromosome-scale reference genome and RAD-based genetic map of yellow starthistle (Centaurea solstitialis) reveal putative structural variation and QTLs associated with invader traits.</title>
        <authorList>
            <person name="Reatini B."/>
            <person name="Cang F.A."/>
            <person name="Jiang Q."/>
            <person name="Mckibben M.T.W."/>
            <person name="Barker M.S."/>
            <person name="Rieseberg L.H."/>
            <person name="Dlugosch K.M."/>
        </authorList>
    </citation>
    <scope>NUCLEOTIDE SEQUENCE</scope>
    <source>
        <strain evidence="18">CAN-66</strain>
        <tissue evidence="18">Leaf</tissue>
    </source>
</reference>
<dbReference type="PANTHER" id="PTHR11017">
    <property type="entry name" value="LEUCINE-RICH REPEAT-CONTAINING PROTEIN"/>
    <property type="match status" value="1"/>
</dbReference>
<feature type="domain" description="TIR" evidence="17">
    <location>
        <begin position="6"/>
        <end position="172"/>
    </location>
</feature>
<evidence type="ECO:0000256" key="8">
    <source>
        <dbReference type="ARBA" id="ARBA00022777"/>
    </source>
</evidence>
<dbReference type="InterPro" id="IPR058192">
    <property type="entry name" value="WHD_ROQ1-like"/>
</dbReference>
<dbReference type="PROSITE" id="PS00107">
    <property type="entry name" value="PROTEIN_KINASE_ATP"/>
    <property type="match status" value="1"/>
</dbReference>
<evidence type="ECO:0000259" key="17">
    <source>
        <dbReference type="PROSITE" id="PS50104"/>
    </source>
</evidence>
<dbReference type="InterPro" id="IPR036390">
    <property type="entry name" value="WH_DNA-bd_sf"/>
</dbReference>
<evidence type="ECO:0000256" key="6">
    <source>
        <dbReference type="ARBA" id="ARBA00022737"/>
    </source>
</evidence>
<keyword evidence="5" id="KW-0812">Transmembrane</keyword>
<keyword evidence="8" id="KW-0418">Kinase</keyword>
<dbReference type="SMART" id="SM00255">
    <property type="entry name" value="TIR"/>
    <property type="match status" value="1"/>
</dbReference>
<evidence type="ECO:0000256" key="11">
    <source>
        <dbReference type="ARBA" id="ARBA00022989"/>
    </source>
</evidence>
<evidence type="ECO:0000256" key="9">
    <source>
        <dbReference type="ARBA" id="ARBA00022821"/>
    </source>
</evidence>
<dbReference type="Pfam" id="PF23282">
    <property type="entry name" value="WHD_ROQ1"/>
    <property type="match status" value="1"/>
</dbReference>
<evidence type="ECO:0000313" key="18">
    <source>
        <dbReference type="EMBL" id="KAJ9550868.1"/>
    </source>
</evidence>
<dbReference type="GO" id="GO:0007165">
    <property type="term" value="P:signal transduction"/>
    <property type="evidence" value="ECO:0007669"/>
    <property type="project" value="InterPro"/>
</dbReference>
<dbReference type="InterPro" id="IPR001245">
    <property type="entry name" value="Ser-Thr/Tyr_kinase_cat_dom"/>
</dbReference>
<evidence type="ECO:0000256" key="13">
    <source>
        <dbReference type="ARBA" id="ARBA00023136"/>
    </source>
</evidence>
<dbReference type="InterPro" id="IPR000719">
    <property type="entry name" value="Prot_kinase_dom"/>
</dbReference>
<dbReference type="Gene3D" id="3.40.50.10140">
    <property type="entry name" value="Toll/interleukin-1 receptor homology (TIR) domain"/>
    <property type="match status" value="1"/>
</dbReference>
<keyword evidence="6" id="KW-0677">Repeat</keyword>
<keyword evidence="12" id="KW-0520">NAD</keyword>
<dbReference type="Gene3D" id="3.80.10.10">
    <property type="entry name" value="Ribonuclease Inhibitor"/>
    <property type="match status" value="2"/>
</dbReference>
<evidence type="ECO:0000313" key="19">
    <source>
        <dbReference type="Proteomes" id="UP001172457"/>
    </source>
</evidence>
<feature type="compositionally biased region" description="Low complexity" evidence="15">
    <location>
        <begin position="1547"/>
        <end position="1558"/>
    </location>
</feature>
<dbReference type="PROSITE" id="PS50104">
    <property type="entry name" value="TIR"/>
    <property type="match status" value="1"/>
</dbReference>
<dbReference type="GO" id="GO:0006952">
    <property type="term" value="P:defense response"/>
    <property type="evidence" value="ECO:0007669"/>
    <property type="project" value="UniProtKB-KW"/>
</dbReference>
<evidence type="ECO:0000256" key="1">
    <source>
        <dbReference type="ARBA" id="ARBA00008171"/>
    </source>
</evidence>
<dbReference type="Pfam" id="PF07714">
    <property type="entry name" value="PK_Tyr_Ser-Thr"/>
    <property type="match status" value="1"/>
</dbReference>
<protein>
    <submittedName>
        <fullName evidence="18">Uncharacterized protein</fullName>
    </submittedName>
</protein>
<dbReference type="Gene3D" id="3.40.50.300">
    <property type="entry name" value="P-loop containing nucleotide triphosphate hydrolases"/>
    <property type="match status" value="1"/>
</dbReference>
<dbReference type="FunFam" id="3.30.200.20:FF:000039">
    <property type="entry name" value="receptor-like protein kinase FERONIA"/>
    <property type="match status" value="1"/>
</dbReference>
<dbReference type="InterPro" id="IPR011009">
    <property type="entry name" value="Kinase-like_dom_sf"/>
</dbReference>
<dbReference type="SUPFAM" id="SSF52200">
    <property type="entry name" value="Toll/Interleukin receptor TIR domain"/>
    <property type="match status" value="1"/>
</dbReference>
<dbReference type="InterPro" id="IPR000157">
    <property type="entry name" value="TIR_dom"/>
</dbReference>
<dbReference type="InterPro" id="IPR027417">
    <property type="entry name" value="P-loop_NTPase"/>
</dbReference>
<keyword evidence="3" id="KW-0433">Leucine-rich repeat</keyword>
<dbReference type="InterPro" id="IPR008271">
    <property type="entry name" value="Ser/Thr_kinase_AS"/>
</dbReference>
<dbReference type="InterPro" id="IPR035897">
    <property type="entry name" value="Toll_tir_struct_dom_sf"/>
</dbReference>
<accession>A0AA38THX0</accession>
<dbReference type="Pfam" id="PF00931">
    <property type="entry name" value="NB-ARC"/>
    <property type="match status" value="1"/>
</dbReference>
<sequence>MAFTATCYDVFLSFRGEDTRHSFTDHLYHALGQAGFLTFRDNDEIDRGQELKPEIERAIKASKASVVVLSLNYATSTWCLDELRLILEQKKEHNHFVVPVFYHVDPSDVRNQEETFKIQVKTGTKWTHENVKRWKVALTQVANLTGCVLSGYAFSPETNFLKEIVDTIYKELDRKEVHIPPNLTGMDTRYEEITSWLSQSNLEYLAICGMGGSGKTTLAKYIYNSNWKKFENTSFVENIGRRCRESHDLLELQKQLLKDILGGRKRKIPSVSQGTCKIEEALQMKRTLIVLDDIVEERQLVALLGTGKINAESKIIITTENLDNWFKFSSTSCQQYEMKLLNDDESLGLLSSHAFGSKIPKEGLKDLAVQAVKYCEGNPLALEVLGSSLSNSNSIPYWKSQLGALTKDIHSRIQDVLKRGYDLLPYPSEKELFLHIACFFVGKDMHYVEKILEPDYSAVSGIQTLTNRCLLAVSPNNKLMMHRLLQEMGRNIVREESFKHPVARSRVWLNVDSYKILKRGKGSESIEGLALDMGKLSEEERGFKLSDLKTDALQDMDKLKLLQLNFVELIGSHENFSEDLRWLCWFGFHLRSIPSGLYMGNMVAIDMSYSNLEVLHSLKILNLKDSYNLFEIRNISWIPHLETFILWNCHNLVRVCEIGGLTSLAQLNLTGCKSLCEEQKRMLVGLKASSSGGVTEEPPFSFPHSLQQLFLNNCDLECTDSFPLSFSVQPFFTFLPCYDHLINLRVLDLSFCSNLKCLLRLPNTLAELYVYYCTSLEKITFQSSRFMLQEFGYEGCVNLAEIEGFMKLIPVAKLDETDLGHLKWLKKYQSHEVSLVGDDELTIGRSSDLQMLYEFNIMSTSLPDIEDSKAMPEYISESPSLFFYVPSCPKNRRLKGLNVSFKYTLWGNDWAWFAKIHTNNGVDLMYNPKVFGKPGYGEVGIWLSYWPIGSTLHIGDTVNVSIAVLGGLEVHECGVTLVYTDDEVAEETLENNMGWEEVLGGDLSGFQLSTGAYYLCRRDFFELMEVERLTPDWFRILVGDTVDYTEVRGWRKTGRPKQSNPSFTELKTVRCIIHGPGAEEIYNLTEMSKSSLLDKTAEFTSSILGEAMKSGTTSESSDAATKDKGDGYSVDTMGMSKAHVSNKTTESASTSHEEKLKSVVTDDVSSQYHTIRSYTTVTSNICSSLIIMLFPIGDGKDIDFEPSSLQGSQLCRRFEFPEIQLATNDFDESSVIGHGGFGKVYKGIVINGSSRVVAAIKRLDSMSNQRAAEFLTEVEMLSKLRHPNLVSLIGYCNHELEIILVYEYMPNGTLEDHLHKLRAPLSWIQRLKICIGAAQGLNYLHVGTRAQVGIIHHDVKSSNILLDESWVAKVSDFRLSKIVKGIVGSLDPDYYKTKKSDVYAFGVVLLEVSCRKSRTLPRWVQECSKGGQLVHDIDPDVRDQVSPKCLKEFVPMVERCLHMDPKQRPTMGEVVLSLKSMLTQVYADLQEDFNIGGETIFDRMVDMLPLNAGVRALMKLRPKMQESTGKMPSTRRTWRQDTVKNLDQIPSKTSTSTTLSMSSDDEKVEDNEFDEKVQDDEINEKVEAFIKKLNDELKRSKTS</sequence>
<name>A0AA38THX0_9ASTR</name>
<evidence type="ECO:0000256" key="14">
    <source>
        <dbReference type="PROSITE-ProRule" id="PRU10141"/>
    </source>
</evidence>
<dbReference type="SMART" id="SM00220">
    <property type="entry name" value="S_TKc"/>
    <property type="match status" value="1"/>
</dbReference>
<dbReference type="PROSITE" id="PS00108">
    <property type="entry name" value="PROTEIN_KINASE_ST"/>
    <property type="match status" value="1"/>
</dbReference>
<keyword evidence="19" id="KW-1185">Reference proteome</keyword>
<dbReference type="FunFam" id="3.40.50.10140:FF:000007">
    <property type="entry name" value="Disease resistance protein (TIR-NBS-LRR class)"/>
    <property type="match status" value="1"/>
</dbReference>
<gene>
    <name evidence="18" type="ORF">OSB04_014913</name>
</gene>
<dbReference type="InterPro" id="IPR002182">
    <property type="entry name" value="NB-ARC"/>
</dbReference>
<dbReference type="SUPFAM" id="SSF52058">
    <property type="entry name" value="L domain-like"/>
    <property type="match status" value="1"/>
</dbReference>
<dbReference type="SUPFAM" id="SSF52540">
    <property type="entry name" value="P-loop containing nucleoside triphosphate hydrolases"/>
    <property type="match status" value="1"/>
</dbReference>
<dbReference type="Gene3D" id="1.10.510.10">
    <property type="entry name" value="Transferase(Phosphotransferase) domain 1"/>
    <property type="match status" value="1"/>
</dbReference>
<evidence type="ECO:0000256" key="15">
    <source>
        <dbReference type="SAM" id="MobiDB-lite"/>
    </source>
</evidence>
<feature type="domain" description="Protein kinase" evidence="16">
    <location>
        <begin position="1226"/>
        <end position="1478"/>
    </location>
</feature>
<keyword evidence="13" id="KW-0472">Membrane</keyword>
<keyword evidence="9" id="KW-0611">Plant defense</keyword>
<proteinExistence type="inferred from homology"/>
<dbReference type="EMBL" id="JARYMX010000004">
    <property type="protein sequence ID" value="KAJ9550868.1"/>
    <property type="molecule type" value="Genomic_DNA"/>
</dbReference>
<keyword evidence="11" id="KW-1133">Transmembrane helix</keyword>
<dbReference type="Gene3D" id="1.10.8.430">
    <property type="entry name" value="Helical domain of apoptotic protease-activating factors"/>
    <property type="match status" value="1"/>
</dbReference>
<keyword evidence="7 14" id="KW-0547">Nucleotide-binding</keyword>
<keyword evidence="4" id="KW-0808">Transferase</keyword>
<comment type="caution">
    <text evidence="18">The sequence shown here is derived from an EMBL/GenBank/DDBJ whole genome shotgun (WGS) entry which is preliminary data.</text>
</comment>
<dbReference type="GO" id="GO:0005524">
    <property type="term" value="F:ATP binding"/>
    <property type="evidence" value="ECO:0007669"/>
    <property type="project" value="UniProtKB-UniRule"/>
</dbReference>
<dbReference type="GO" id="GO:0004674">
    <property type="term" value="F:protein serine/threonine kinase activity"/>
    <property type="evidence" value="ECO:0007669"/>
    <property type="project" value="UniProtKB-KW"/>
</dbReference>
<feature type="binding site" evidence="14">
    <location>
        <position position="1257"/>
    </location>
    <ligand>
        <name>ATP</name>
        <dbReference type="ChEBI" id="CHEBI:30616"/>
    </ligand>
</feature>
<keyword evidence="10 14" id="KW-0067">ATP-binding</keyword>
<feature type="compositionally biased region" description="Acidic residues" evidence="15">
    <location>
        <begin position="1562"/>
        <end position="1576"/>
    </location>
</feature>
<organism evidence="18 19">
    <name type="scientific">Centaurea solstitialis</name>
    <name type="common">yellow star-thistle</name>
    <dbReference type="NCBI Taxonomy" id="347529"/>
    <lineage>
        <taxon>Eukaryota</taxon>
        <taxon>Viridiplantae</taxon>
        <taxon>Streptophyta</taxon>
        <taxon>Embryophyta</taxon>
        <taxon>Tracheophyta</taxon>
        <taxon>Spermatophyta</taxon>
        <taxon>Magnoliopsida</taxon>
        <taxon>eudicotyledons</taxon>
        <taxon>Gunneridae</taxon>
        <taxon>Pentapetalae</taxon>
        <taxon>asterids</taxon>
        <taxon>campanulids</taxon>
        <taxon>Asterales</taxon>
        <taxon>Asteraceae</taxon>
        <taxon>Carduoideae</taxon>
        <taxon>Cardueae</taxon>
        <taxon>Centaureinae</taxon>
        <taxon>Centaurea</taxon>
    </lineage>
</organism>
<dbReference type="SUPFAM" id="SSF56112">
    <property type="entry name" value="Protein kinase-like (PK-like)"/>
    <property type="match status" value="1"/>
</dbReference>
<dbReference type="InterPro" id="IPR032675">
    <property type="entry name" value="LRR_dom_sf"/>
</dbReference>
<evidence type="ECO:0000256" key="2">
    <source>
        <dbReference type="ARBA" id="ARBA00022527"/>
    </source>
</evidence>
<evidence type="ECO:0000256" key="4">
    <source>
        <dbReference type="ARBA" id="ARBA00022679"/>
    </source>
</evidence>
<feature type="region of interest" description="Disordered" evidence="15">
    <location>
        <begin position="1110"/>
        <end position="1133"/>
    </location>
</feature>
<dbReference type="InterPro" id="IPR017441">
    <property type="entry name" value="Protein_kinase_ATP_BS"/>
</dbReference>
<keyword evidence="2" id="KW-0723">Serine/threonine-protein kinase</keyword>
<dbReference type="PRINTS" id="PR00364">
    <property type="entry name" value="DISEASERSIST"/>
</dbReference>
<evidence type="ECO:0000256" key="7">
    <source>
        <dbReference type="ARBA" id="ARBA00022741"/>
    </source>
</evidence>
<dbReference type="Pfam" id="PF01582">
    <property type="entry name" value="TIR"/>
    <property type="match status" value="1"/>
</dbReference>
<dbReference type="InterPro" id="IPR042197">
    <property type="entry name" value="Apaf_helical"/>
</dbReference>
<comment type="similarity">
    <text evidence="1">Belongs to the protein kinase superfamily. TKL Ser/Thr protein kinase family. ROCO subfamily.</text>
</comment>